<dbReference type="AlphaFoldDB" id="A0AA41QRR9"/>
<dbReference type="RefSeq" id="WP_134534214.1">
    <property type="nucleotide sequence ID" value="NZ_JALGAR010000001.1"/>
</dbReference>
<organism evidence="13 14">
    <name type="scientific">Cryobacterium zhongshanensis</name>
    <dbReference type="NCBI Taxonomy" id="2928153"/>
    <lineage>
        <taxon>Bacteria</taxon>
        <taxon>Bacillati</taxon>
        <taxon>Actinomycetota</taxon>
        <taxon>Actinomycetes</taxon>
        <taxon>Micrococcales</taxon>
        <taxon>Microbacteriaceae</taxon>
        <taxon>Cryobacterium</taxon>
    </lineage>
</organism>
<feature type="active site" evidence="10">
    <location>
        <position position="129"/>
    </location>
</feature>
<dbReference type="InterPro" id="IPR036434">
    <property type="entry name" value="Beta_cellobiohydrolase_sf"/>
</dbReference>
<gene>
    <name evidence="13" type="ORF">MQH31_01290</name>
</gene>
<keyword evidence="1" id="KW-0732">Signal</keyword>
<dbReference type="EMBL" id="JALGAR010000001">
    <property type="protein sequence ID" value="MCI4656447.1"/>
    <property type="molecule type" value="Genomic_DNA"/>
</dbReference>
<feature type="binding site" evidence="9">
    <location>
        <position position="204"/>
    </location>
    <ligand>
        <name>substrate</name>
    </ligand>
</feature>
<feature type="binding site" evidence="9">
    <location>
        <position position="207"/>
    </location>
    <ligand>
        <name>substrate</name>
    </ligand>
</feature>
<dbReference type="GO" id="GO:0004553">
    <property type="term" value="F:hydrolase activity, hydrolyzing O-glycosyl compounds"/>
    <property type="evidence" value="ECO:0007669"/>
    <property type="project" value="InterPro"/>
</dbReference>
<evidence type="ECO:0000256" key="8">
    <source>
        <dbReference type="PIRSR" id="PIRSR001100-1"/>
    </source>
</evidence>
<dbReference type="EC" id="3.2.1.-" evidence="12"/>
<keyword evidence="3 12" id="KW-0136">Cellulose degradation</keyword>
<sequence>MHSSGSRTGLVLGIIALALPVLALGTFVGAFALLVPGGQTVNPLATTSFYVNPSSSAAQAAADAAERSGAGSAEATALGRLAAQPAAIWLTPEKYPIDTVGVEVASITDAALKDGKTAVFVLYGIPNRDCGNFSAGGLSVLEYPAWVQAIATSLTLREAVVILEPDALSLATQCNNVEERVHEVHTAVDLLAPTRATVYLDAGHSEWITPSAMAGLLNRSGIASVRGFATNVSNYMASTGEHAYAQQVSELTNGSHYVIDTSRNGAGSNGEWCNPSGRALGALPSVVSNQGAQDANLWIKQPGESDGTCNGGPTAGIWWNAQALALAKAAGW</sequence>
<keyword evidence="4" id="KW-1015">Disulfide bond</keyword>
<dbReference type="Pfam" id="PF01341">
    <property type="entry name" value="Glyco_hydro_6"/>
    <property type="match status" value="1"/>
</dbReference>
<keyword evidence="2 12" id="KW-0378">Hydrolase</keyword>
<evidence type="ECO:0000256" key="2">
    <source>
        <dbReference type="ARBA" id="ARBA00022801"/>
    </source>
</evidence>
<evidence type="ECO:0000313" key="14">
    <source>
        <dbReference type="Proteomes" id="UP001165341"/>
    </source>
</evidence>
<evidence type="ECO:0000256" key="7">
    <source>
        <dbReference type="ARBA" id="ARBA00023326"/>
    </source>
</evidence>
<feature type="binding site" evidence="9">
    <location>
        <position position="234"/>
    </location>
    <ligand>
        <name>substrate</name>
    </ligand>
</feature>
<proteinExistence type="inferred from homology"/>
<feature type="binding site" evidence="9">
    <location>
        <position position="272"/>
    </location>
    <ligand>
        <name>substrate</name>
    </ligand>
</feature>
<feature type="active site" description="Proton acceptor" evidence="8">
    <location>
        <position position="306"/>
    </location>
</feature>
<keyword evidence="14" id="KW-1185">Reference proteome</keyword>
<evidence type="ECO:0000256" key="5">
    <source>
        <dbReference type="ARBA" id="ARBA00023277"/>
    </source>
</evidence>
<dbReference type="InterPro" id="IPR016288">
    <property type="entry name" value="Beta_cellobiohydrolase"/>
</dbReference>
<evidence type="ECO:0000256" key="9">
    <source>
        <dbReference type="PIRSR" id="PIRSR001100-2"/>
    </source>
</evidence>
<dbReference type="PANTHER" id="PTHR34876">
    <property type="match status" value="1"/>
</dbReference>
<dbReference type="InterPro" id="IPR001524">
    <property type="entry name" value="Glyco_hydro_6_CS"/>
</dbReference>
<evidence type="ECO:0000256" key="6">
    <source>
        <dbReference type="ARBA" id="ARBA00023295"/>
    </source>
</evidence>
<evidence type="ECO:0000256" key="4">
    <source>
        <dbReference type="ARBA" id="ARBA00023157"/>
    </source>
</evidence>
<dbReference type="Gene3D" id="3.20.20.40">
    <property type="entry name" value="1, 4-beta cellobiohydrolase"/>
    <property type="match status" value="1"/>
</dbReference>
<name>A0AA41QRR9_9MICO</name>
<dbReference type="SUPFAM" id="SSF51989">
    <property type="entry name" value="Glycosyl hydrolases family 6, cellulases"/>
    <property type="match status" value="1"/>
</dbReference>
<evidence type="ECO:0000256" key="12">
    <source>
        <dbReference type="RuleBase" id="RU361186"/>
    </source>
</evidence>
<evidence type="ECO:0000256" key="10">
    <source>
        <dbReference type="PROSITE-ProRule" id="PRU10056"/>
    </source>
</evidence>
<reference evidence="13" key="1">
    <citation type="submission" date="2022-03" db="EMBL/GenBank/DDBJ databases">
        <title>Cryobacterium sp. nov. strain ZS14-85, isolated from Antarctic soil.</title>
        <authorList>
            <person name="Li J."/>
            <person name="Niu G."/>
        </authorList>
    </citation>
    <scope>NUCLEOTIDE SEQUENCE</scope>
    <source>
        <strain evidence="13">ZS14-85</strain>
    </source>
</reference>
<keyword evidence="5 12" id="KW-0119">Carbohydrate metabolism</keyword>
<dbReference type="PIRSF" id="PIRSF001100">
    <property type="entry name" value="Beta_cellobiohydrolase"/>
    <property type="match status" value="1"/>
</dbReference>
<dbReference type="PROSITE" id="PS00656">
    <property type="entry name" value="GLYCOSYL_HYDROL_F6_2"/>
    <property type="match status" value="1"/>
</dbReference>
<feature type="binding site" evidence="9">
    <location>
        <position position="300"/>
    </location>
    <ligand>
        <name>substrate</name>
    </ligand>
</feature>
<dbReference type="PRINTS" id="PR00733">
    <property type="entry name" value="GLHYDRLASE6"/>
</dbReference>
<feature type="binding site" evidence="9">
    <location>
        <position position="89"/>
    </location>
    <ligand>
        <name>substrate</name>
    </ligand>
</feature>
<comment type="similarity">
    <text evidence="12">Belongs to the glycosyl hydrolase family 6.</text>
</comment>
<evidence type="ECO:0000313" key="13">
    <source>
        <dbReference type="EMBL" id="MCI4656447.1"/>
    </source>
</evidence>
<feature type="active site" description="Proton donor" evidence="8 11">
    <location>
        <position position="166"/>
    </location>
</feature>
<dbReference type="PANTHER" id="PTHR34876:SF4">
    <property type="entry name" value="1,4-BETA-D-GLUCAN CELLOBIOHYDROLASE C-RELATED"/>
    <property type="match status" value="1"/>
</dbReference>
<comment type="caution">
    <text evidence="13">The sequence shown here is derived from an EMBL/GenBank/DDBJ whole genome shotgun (WGS) entry which is preliminary data.</text>
</comment>
<evidence type="ECO:0000256" key="1">
    <source>
        <dbReference type="ARBA" id="ARBA00022729"/>
    </source>
</evidence>
<dbReference type="Proteomes" id="UP001165341">
    <property type="component" value="Unassembled WGS sequence"/>
</dbReference>
<dbReference type="PROSITE" id="PS00655">
    <property type="entry name" value="GLYCOSYL_HYDROL_F6_1"/>
    <property type="match status" value="1"/>
</dbReference>
<dbReference type="GO" id="GO:0030245">
    <property type="term" value="P:cellulose catabolic process"/>
    <property type="evidence" value="ECO:0007669"/>
    <property type="project" value="UniProtKB-KW"/>
</dbReference>
<keyword evidence="7 12" id="KW-0624">Polysaccharide degradation</keyword>
<evidence type="ECO:0000256" key="3">
    <source>
        <dbReference type="ARBA" id="ARBA00023001"/>
    </source>
</evidence>
<keyword evidence="6 12" id="KW-0326">Glycosidase</keyword>
<accession>A0AA41QRR9</accession>
<feature type="binding site" evidence="9">
    <location>
        <position position="304"/>
    </location>
    <ligand>
        <name>substrate</name>
    </ligand>
</feature>
<protein>
    <recommendedName>
        <fullName evidence="12">Glucanase</fullName>
        <ecNumber evidence="12">3.2.1.-</ecNumber>
    </recommendedName>
</protein>
<evidence type="ECO:0000256" key="11">
    <source>
        <dbReference type="PROSITE-ProRule" id="PRU10057"/>
    </source>
</evidence>